<evidence type="ECO:0000313" key="2">
    <source>
        <dbReference type="EMBL" id="GAG11374.1"/>
    </source>
</evidence>
<dbReference type="EMBL" id="BARS01022118">
    <property type="protein sequence ID" value="GAG11374.1"/>
    <property type="molecule type" value="Genomic_DNA"/>
</dbReference>
<comment type="caution">
    <text evidence="2">The sequence shown here is derived from an EMBL/GenBank/DDBJ whole genome shotgun (WGS) entry which is preliminary data.</text>
</comment>
<dbReference type="Pfam" id="PF01408">
    <property type="entry name" value="GFO_IDH_MocA"/>
    <property type="match status" value="1"/>
</dbReference>
<dbReference type="InterPro" id="IPR051450">
    <property type="entry name" value="Gfo/Idh/MocA_Oxidoreductases"/>
</dbReference>
<dbReference type="InterPro" id="IPR000683">
    <property type="entry name" value="Gfo/Idh/MocA-like_OxRdtase_N"/>
</dbReference>
<proteinExistence type="predicted"/>
<dbReference type="InterPro" id="IPR036291">
    <property type="entry name" value="NAD(P)-bd_dom_sf"/>
</dbReference>
<accession>X0UZW1</accession>
<feature type="domain" description="Gfo/Idh/MocA-like oxidoreductase N-terminal" evidence="1">
    <location>
        <begin position="2"/>
        <end position="109"/>
    </location>
</feature>
<dbReference type="AlphaFoldDB" id="X0UZW1"/>
<dbReference type="Gene3D" id="3.40.50.720">
    <property type="entry name" value="NAD(P)-binding Rossmann-like Domain"/>
    <property type="match status" value="1"/>
</dbReference>
<sequence length="110" mass="11769">MLKVAVIGVGSMGKNHARVYQESPNASLVALSDTNLPLAKSVADRYGGEAFQDYRQMLEAVRPDAVSIAVPTADHEQVALDALESGAHLIIEKPIAATMEQGRKIIEKAN</sequence>
<dbReference type="PANTHER" id="PTHR43377">
    <property type="entry name" value="BILIVERDIN REDUCTASE A"/>
    <property type="match status" value="1"/>
</dbReference>
<dbReference type="SUPFAM" id="SSF51735">
    <property type="entry name" value="NAD(P)-binding Rossmann-fold domains"/>
    <property type="match status" value="1"/>
</dbReference>
<dbReference type="GO" id="GO:0000166">
    <property type="term" value="F:nucleotide binding"/>
    <property type="evidence" value="ECO:0007669"/>
    <property type="project" value="InterPro"/>
</dbReference>
<feature type="non-terminal residue" evidence="2">
    <location>
        <position position="110"/>
    </location>
</feature>
<organism evidence="2">
    <name type="scientific">marine sediment metagenome</name>
    <dbReference type="NCBI Taxonomy" id="412755"/>
    <lineage>
        <taxon>unclassified sequences</taxon>
        <taxon>metagenomes</taxon>
        <taxon>ecological metagenomes</taxon>
    </lineage>
</organism>
<name>X0UZW1_9ZZZZ</name>
<gene>
    <name evidence="2" type="ORF">S01H1_35396</name>
</gene>
<reference evidence="2" key="1">
    <citation type="journal article" date="2014" name="Front. Microbiol.">
        <title>High frequency of phylogenetically diverse reductive dehalogenase-homologous genes in deep subseafloor sedimentary metagenomes.</title>
        <authorList>
            <person name="Kawai M."/>
            <person name="Futagami T."/>
            <person name="Toyoda A."/>
            <person name="Takaki Y."/>
            <person name="Nishi S."/>
            <person name="Hori S."/>
            <person name="Arai W."/>
            <person name="Tsubouchi T."/>
            <person name="Morono Y."/>
            <person name="Uchiyama I."/>
            <person name="Ito T."/>
            <person name="Fujiyama A."/>
            <person name="Inagaki F."/>
            <person name="Takami H."/>
        </authorList>
    </citation>
    <scope>NUCLEOTIDE SEQUENCE</scope>
    <source>
        <strain evidence="2">Expedition CK06-06</strain>
    </source>
</reference>
<evidence type="ECO:0000259" key="1">
    <source>
        <dbReference type="Pfam" id="PF01408"/>
    </source>
</evidence>
<dbReference type="PANTHER" id="PTHR43377:SF1">
    <property type="entry name" value="BILIVERDIN REDUCTASE A"/>
    <property type="match status" value="1"/>
</dbReference>
<protein>
    <recommendedName>
        <fullName evidence="1">Gfo/Idh/MocA-like oxidoreductase N-terminal domain-containing protein</fullName>
    </recommendedName>
</protein>